<protein>
    <submittedName>
        <fullName evidence="2">Methyl-accepting chemotaxis protein</fullName>
    </submittedName>
</protein>
<accession>A0A841JMN5</accession>
<dbReference type="RefSeq" id="WP_050057628.1">
    <property type="nucleotide sequence ID" value="NZ_JACHEK010000001.1"/>
</dbReference>
<comment type="caution">
    <text evidence="2">The sequence shown here is derived from an EMBL/GenBank/DDBJ whole genome shotgun (WGS) entry which is preliminary data.</text>
</comment>
<organism evidence="2 3">
    <name type="scientific">Silvibacterium bohemicum</name>
    <dbReference type="NCBI Taxonomy" id="1577686"/>
    <lineage>
        <taxon>Bacteria</taxon>
        <taxon>Pseudomonadati</taxon>
        <taxon>Acidobacteriota</taxon>
        <taxon>Terriglobia</taxon>
        <taxon>Terriglobales</taxon>
        <taxon>Acidobacteriaceae</taxon>
        <taxon>Silvibacterium</taxon>
    </lineage>
</organism>
<sequence>MQMQLPQIYYIIFTAITAAGVLLQAFVLLGMFLAIRQSIKKMHEVTDEVRGQLLPVLSSSKRLIDDLSPKLKIASSNLVEVSQTLRHQTGHLNSTIDDVLNKTSTQAARLNEMMGAILNSVEHATEVLQHAATVPYRQVTGIMAGLKAGFDVLRRKERQPDVAEEPPVVKVAEEVIP</sequence>
<gene>
    <name evidence="2" type="ORF">HNQ77_000328</name>
</gene>
<evidence type="ECO:0000256" key="1">
    <source>
        <dbReference type="SAM" id="Phobius"/>
    </source>
</evidence>
<proteinExistence type="predicted"/>
<keyword evidence="1" id="KW-0812">Transmembrane</keyword>
<dbReference type="AlphaFoldDB" id="A0A841JMN5"/>
<dbReference type="Proteomes" id="UP000538666">
    <property type="component" value="Unassembled WGS sequence"/>
</dbReference>
<reference evidence="2 3" key="1">
    <citation type="submission" date="2020-08" db="EMBL/GenBank/DDBJ databases">
        <title>Genomic Encyclopedia of Type Strains, Phase IV (KMG-IV): sequencing the most valuable type-strain genomes for metagenomic binning, comparative biology and taxonomic classification.</title>
        <authorList>
            <person name="Goeker M."/>
        </authorList>
    </citation>
    <scope>NUCLEOTIDE SEQUENCE [LARGE SCALE GENOMIC DNA]</scope>
    <source>
        <strain evidence="2 3">DSM 103733</strain>
    </source>
</reference>
<feature type="transmembrane region" description="Helical" evidence="1">
    <location>
        <begin position="12"/>
        <end position="35"/>
    </location>
</feature>
<keyword evidence="1" id="KW-1133">Transmembrane helix</keyword>
<dbReference type="EMBL" id="JACHEK010000001">
    <property type="protein sequence ID" value="MBB6142390.1"/>
    <property type="molecule type" value="Genomic_DNA"/>
</dbReference>
<evidence type="ECO:0000313" key="3">
    <source>
        <dbReference type="Proteomes" id="UP000538666"/>
    </source>
</evidence>
<keyword evidence="1" id="KW-0472">Membrane</keyword>
<keyword evidence="3" id="KW-1185">Reference proteome</keyword>
<evidence type="ECO:0000313" key="2">
    <source>
        <dbReference type="EMBL" id="MBB6142390.1"/>
    </source>
</evidence>
<name>A0A841JMN5_9BACT</name>
<dbReference type="OrthoDB" id="121942at2"/>